<dbReference type="AlphaFoldDB" id="A0A3P6UYH9"/>
<dbReference type="Proteomes" id="UP000281553">
    <property type="component" value="Unassembled WGS sequence"/>
</dbReference>
<dbReference type="EMBL" id="UYRU01043547">
    <property type="protein sequence ID" value="VDK82651.1"/>
    <property type="molecule type" value="Genomic_DNA"/>
</dbReference>
<keyword evidence="3" id="KW-1185">Reference proteome</keyword>
<evidence type="ECO:0000313" key="2">
    <source>
        <dbReference type="EMBL" id="VDK82651.1"/>
    </source>
</evidence>
<feature type="region of interest" description="Disordered" evidence="1">
    <location>
        <begin position="34"/>
        <end position="53"/>
    </location>
</feature>
<name>A0A3P6UYH9_DIBLA</name>
<gene>
    <name evidence="2" type="ORF">DILT_LOCUS3368</name>
</gene>
<protein>
    <submittedName>
        <fullName evidence="2">Uncharacterized protein</fullName>
    </submittedName>
</protein>
<organism evidence="2 3">
    <name type="scientific">Dibothriocephalus latus</name>
    <name type="common">Fish tapeworm</name>
    <name type="synonym">Diphyllobothrium latum</name>
    <dbReference type="NCBI Taxonomy" id="60516"/>
    <lineage>
        <taxon>Eukaryota</taxon>
        <taxon>Metazoa</taxon>
        <taxon>Spiralia</taxon>
        <taxon>Lophotrochozoa</taxon>
        <taxon>Platyhelminthes</taxon>
        <taxon>Cestoda</taxon>
        <taxon>Eucestoda</taxon>
        <taxon>Diphyllobothriidea</taxon>
        <taxon>Diphyllobothriidae</taxon>
        <taxon>Dibothriocephalus</taxon>
    </lineage>
</organism>
<evidence type="ECO:0000256" key="1">
    <source>
        <dbReference type="SAM" id="MobiDB-lite"/>
    </source>
</evidence>
<reference evidence="2 3" key="1">
    <citation type="submission" date="2018-11" db="EMBL/GenBank/DDBJ databases">
        <authorList>
            <consortium name="Pathogen Informatics"/>
        </authorList>
    </citation>
    <scope>NUCLEOTIDE SEQUENCE [LARGE SCALE GENOMIC DNA]</scope>
</reference>
<evidence type="ECO:0000313" key="3">
    <source>
        <dbReference type="Proteomes" id="UP000281553"/>
    </source>
</evidence>
<accession>A0A3P6UYH9</accession>
<proteinExistence type="predicted"/>
<sequence length="82" mass="8794">MFGKINLETDGSSNLIDAMPTACMEDISFATPEADVTQQQGLQKEEENEGSGVLAEVNNTCLNYHEAQESFPVKESPSSPAA</sequence>